<dbReference type="PANTHER" id="PTHR23526">
    <property type="entry name" value="INTEGRAL MEMBRANE TRANSPORT PROTEIN-RELATED"/>
    <property type="match status" value="1"/>
</dbReference>
<evidence type="ECO:0000256" key="5">
    <source>
        <dbReference type="ARBA" id="ARBA00023136"/>
    </source>
</evidence>
<feature type="transmembrane region" description="Helical" evidence="6">
    <location>
        <begin position="298"/>
        <end position="316"/>
    </location>
</feature>
<name>A0A4Q9DJB4_9BACL</name>
<dbReference type="InterPro" id="IPR052528">
    <property type="entry name" value="Sugar_transport-like"/>
</dbReference>
<dbReference type="OrthoDB" id="9772882at2"/>
<feature type="transmembrane region" description="Helical" evidence="6">
    <location>
        <begin position="98"/>
        <end position="115"/>
    </location>
</feature>
<dbReference type="EMBL" id="SIRE01000031">
    <property type="protein sequence ID" value="TBL70553.1"/>
    <property type="molecule type" value="Genomic_DNA"/>
</dbReference>
<feature type="transmembrane region" description="Helical" evidence="6">
    <location>
        <begin position="322"/>
        <end position="348"/>
    </location>
</feature>
<keyword evidence="2" id="KW-0813">Transport</keyword>
<feature type="transmembrane region" description="Helical" evidence="6">
    <location>
        <begin position="360"/>
        <end position="382"/>
    </location>
</feature>
<feature type="transmembrane region" description="Helical" evidence="6">
    <location>
        <begin position="59"/>
        <end position="78"/>
    </location>
</feature>
<evidence type="ECO:0000256" key="3">
    <source>
        <dbReference type="ARBA" id="ARBA00022692"/>
    </source>
</evidence>
<dbReference type="SUPFAM" id="SSF103473">
    <property type="entry name" value="MFS general substrate transporter"/>
    <property type="match status" value="1"/>
</dbReference>
<comment type="subcellular location">
    <subcellularLocation>
        <location evidence="1">Cell membrane</location>
        <topology evidence="1">Multi-pass membrane protein</topology>
    </subcellularLocation>
</comment>
<proteinExistence type="predicted"/>
<feature type="transmembrane region" description="Helical" evidence="6">
    <location>
        <begin position="394"/>
        <end position="416"/>
    </location>
</feature>
<feature type="transmembrane region" description="Helical" evidence="6">
    <location>
        <begin position="263"/>
        <end position="286"/>
    </location>
</feature>
<evidence type="ECO:0000256" key="6">
    <source>
        <dbReference type="SAM" id="Phobius"/>
    </source>
</evidence>
<feature type="transmembrane region" description="Helical" evidence="6">
    <location>
        <begin position="121"/>
        <end position="142"/>
    </location>
</feature>
<dbReference type="PROSITE" id="PS50850">
    <property type="entry name" value="MFS"/>
    <property type="match status" value="1"/>
</dbReference>
<protein>
    <submittedName>
        <fullName evidence="8">MFS transporter</fullName>
    </submittedName>
</protein>
<dbReference type="GO" id="GO:0005886">
    <property type="term" value="C:plasma membrane"/>
    <property type="evidence" value="ECO:0007669"/>
    <property type="project" value="UniProtKB-SubCell"/>
</dbReference>
<keyword evidence="9" id="KW-1185">Reference proteome</keyword>
<evidence type="ECO:0000256" key="4">
    <source>
        <dbReference type="ARBA" id="ARBA00022989"/>
    </source>
</evidence>
<dbReference type="AlphaFoldDB" id="A0A4Q9DJB4"/>
<evidence type="ECO:0000259" key="7">
    <source>
        <dbReference type="PROSITE" id="PS50850"/>
    </source>
</evidence>
<keyword evidence="3 6" id="KW-0812">Transmembrane</keyword>
<dbReference type="Proteomes" id="UP000293142">
    <property type="component" value="Unassembled WGS sequence"/>
</dbReference>
<dbReference type="InterPro" id="IPR036259">
    <property type="entry name" value="MFS_trans_sf"/>
</dbReference>
<keyword evidence="4 6" id="KW-1133">Transmembrane helix</keyword>
<evidence type="ECO:0000256" key="1">
    <source>
        <dbReference type="ARBA" id="ARBA00004651"/>
    </source>
</evidence>
<evidence type="ECO:0000313" key="8">
    <source>
        <dbReference type="EMBL" id="TBL70553.1"/>
    </source>
</evidence>
<sequence>MEANKALFFRPKRKISDYRRGLWAATMEGFPAIVVLQLLGGPFLTGYLLFLGATSEQIGIVLAVTTLVNIVQLGAAVAMQKIKSRKMTLVLFGSMHRLLWVSTGLIPFVLPQVWWVDAYIVLYFLAFLSNGIGSVVWTSMMGDMVPAAVRGKYIGIRNTIVWAIGGVCIYAGGQILEKYPGAEGFHLIYIICAICTVLNIIAFFFYPNPPFAKSTELDIRGMLRRPFQDAMFRRAVLFLSAYLLVQGLAVPFFNFVMLDVLKLGYSLVSMYTLLMTLVMMVSYYLWGALNSKYSTQLLLLWSLPFIGLSCLLWGGIAFLPALLVLGAVHILLGIGTGGFNLLAFNFIIGDTPKSERPMFIAVYSALTGIAGFIGPLLGGVIFKHAANWPEWLQQYGICAITGLLLLMYAAAGKYVFGKKTA</sequence>
<dbReference type="RefSeq" id="WP_131017851.1">
    <property type="nucleotide sequence ID" value="NZ_SIRE01000031.1"/>
</dbReference>
<gene>
    <name evidence="8" type="ORF">EYB31_33070</name>
</gene>
<keyword evidence="5 6" id="KW-0472">Membrane</keyword>
<feature type="transmembrane region" description="Helical" evidence="6">
    <location>
        <begin position="235"/>
        <end position="257"/>
    </location>
</feature>
<feature type="transmembrane region" description="Helical" evidence="6">
    <location>
        <begin position="154"/>
        <end position="173"/>
    </location>
</feature>
<comment type="caution">
    <text evidence="8">The sequence shown here is derived from an EMBL/GenBank/DDBJ whole genome shotgun (WGS) entry which is preliminary data.</text>
</comment>
<accession>A0A4Q9DJB4</accession>
<feature type="transmembrane region" description="Helical" evidence="6">
    <location>
        <begin position="21"/>
        <end position="39"/>
    </location>
</feature>
<feature type="transmembrane region" description="Helical" evidence="6">
    <location>
        <begin position="185"/>
        <end position="206"/>
    </location>
</feature>
<dbReference type="InterPro" id="IPR011701">
    <property type="entry name" value="MFS"/>
</dbReference>
<evidence type="ECO:0000256" key="2">
    <source>
        <dbReference type="ARBA" id="ARBA00022448"/>
    </source>
</evidence>
<reference evidence="8 9" key="1">
    <citation type="submission" date="2019-02" db="EMBL/GenBank/DDBJ databases">
        <title>Paenibacillus sp. nov., isolated from surface-sterilized tissue of Thalictrum simplex L.</title>
        <authorList>
            <person name="Tuo L."/>
        </authorList>
    </citation>
    <scope>NUCLEOTIDE SEQUENCE [LARGE SCALE GENOMIC DNA]</scope>
    <source>
        <strain evidence="8 9">N2SHLJ1</strain>
    </source>
</reference>
<dbReference type="InterPro" id="IPR020846">
    <property type="entry name" value="MFS_dom"/>
</dbReference>
<organism evidence="8 9">
    <name type="scientific">Paenibacillus thalictri</name>
    <dbReference type="NCBI Taxonomy" id="2527873"/>
    <lineage>
        <taxon>Bacteria</taxon>
        <taxon>Bacillati</taxon>
        <taxon>Bacillota</taxon>
        <taxon>Bacilli</taxon>
        <taxon>Bacillales</taxon>
        <taxon>Paenibacillaceae</taxon>
        <taxon>Paenibacillus</taxon>
    </lineage>
</organism>
<feature type="domain" description="Major facilitator superfamily (MFS) profile" evidence="7">
    <location>
        <begin position="226"/>
        <end position="421"/>
    </location>
</feature>
<dbReference type="GO" id="GO:0022857">
    <property type="term" value="F:transmembrane transporter activity"/>
    <property type="evidence" value="ECO:0007669"/>
    <property type="project" value="InterPro"/>
</dbReference>
<dbReference type="Pfam" id="PF07690">
    <property type="entry name" value="MFS_1"/>
    <property type="match status" value="1"/>
</dbReference>
<evidence type="ECO:0000313" key="9">
    <source>
        <dbReference type="Proteomes" id="UP000293142"/>
    </source>
</evidence>
<dbReference type="Gene3D" id="1.20.1250.20">
    <property type="entry name" value="MFS general substrate transporter like domains"/>
    <property type="match status" value="1"/>
</dbReference>
<dbReference type="PANTHER" id="PTHR23526:SF2">
    <property type="entry name" value="MAJOR FACILITATOR SUPERFAMILY (MFS) PROFILE DOMAIN-CONTAINING PROTEIN"/>
    <property type="match status" value="1"/>
</dbReference>